<feature type="signal peptide" evidence="2">
    <location>
        <begin position="1"/>
        <end position="16"/>
    </location>
</feature>
<feature type="region of interest" description="Disordered" evidence="1">
    <location>
        <begin position="32"/>
        <end position="56"/>
    </location>
</feature>
<evidence type="ECO:0000256" key="2">
    <source>
        <dbReference type="SAM" id="SignalP"/>
    </source>
</evidence>
<organism evidence="3 4">
    <name type="scientific">Prunus yedoensis var. nudiflora</name>
    <dbReference type="NCBI Taxonomy" id="2094558"/>
    <lineage>
        <taxon>Eukaryota</taxon>
        <taxon>Viridiplantae</taxon>
        <taxon>Streptophyta</taxon>
        <taxon>Embryophyta</taxon>
        <taxon>Tracheophyta</taxon>
        <taxon>Spermatophyta</taxon>
        <taxon>Magnoliopsida</taxon>
        <taxon>eudicotyledons</taxon>
        <taxon>Gunneridae</taxon>
        <taxon>Pentapetalae</taxon>
        <taxon>rosids</taxon>
        <taxon>fabids</taxon>
        <taxon>Rosales</taxon>
        <taxon>Rosaceae</taxon>
        <taxon>Amygdaloideae</taxon>
        <taxon>Amygdaleae</taxon>
        <taxon>Prunus</taxon>
    </lineage>
</organism>
<keyword evidence="2" id="KW-0732">Signal</keyword>
<dbReference type="AlphaFoldDB" id="A0A314Y5Q7"/>
<gene>
    <name evidence="3" type="ORF">Pyn_11546</name>
</gene>
<sequence length="162" mass="17582">MGLVQFCMLLSVLTMAANLGVLFVEARQHPAGISKQAQERTGRATESGNYLNEGEMREQLSKTKMEFDTIYTPNSWFPNSTNPFAPQIPGVPIPQIPFTPQIPGFPIPQIPFAPQIPGVPIPQLPFAPPFGIPKIPSVPPLPNFPAPPINIPNIPFLSPPPA</sequence>
<accession>A0A314Y5Q7</accession>
<evidence type="ECO:0000313" key="3">
    <source>
        <dbReference type="EMBL" id="PQQ00169.1"/>
    </source>
</evidence>
<reference evidence="3 4" key="1">
    <citation type="submission" date="2018-02" db="EMBL/GenBank/DDBJ databases">
        <title>Draft genome of wild Prunus yedoensis var. nudiflora.</title>
        <authorList>
            <person name="Baek S."/>
            <person name="Kim J.-H."/>
            <person name="Choi K."/>
            <person name="Kim G.-B."/>
            <person name="Cho A."/>
            <person name="Jang H."/>
            <person name="Shin C.-H."/>
            <person name="Yu H.-J."/>
            <person name="Mun J.-H."/>
        </authorList>
    </citation>
    <scope>NUCLEOTIDE SEQUENCE [LARGE SCALE GENOMIC DNA]</scope>
    <source>
        <strain evidence="4">cv. Jeju island</strain>
        <tissue evidence="3">Leaf</tissue>
    </source>
</reference>
<evidence type="ECO:0000256" key="1">
    <source>
        <dbReference type="SAM" id="MobiDB-lite"/>
    </source>
</evidence>
<feature type="chain" id="PRO_5016439675" evidence="2">
    <location>
        <begin position="17"/>
        <end position="162"/>
    </location>
</feature>
<dbReference type="STRING" id="2094558.A0A314Y5Q7"/>
<proteinExistence type="predicted"/>
<dbReference type="EMBL" id="PJQY01001735">
    <property type="protein sequence ID" value="PQQ00169.1"/>
    <property type="molecule type" value="Genomic_DNA"/>
</dbReference>
<protein>
    <submittedName>
        <fullName evidence="3">Vegetative cell wall protein gp1</fullName>
    </submittedName>
</protein>
<keyword evidence="4" id="KW-1185">Reference proteome</keyword>
<evidence type="ECO:0000313" key="4">
    <source>
        <dbReference type="Proteomes" id="UP000250321"/>
    </source>
</evidence>
<name>A0A314Y5Q7_PRUYE</name>
<dbReference type="Proteomes" id="UP000250321">
    <property type="component" value="Unassembled WGS sequence"/>
</dbReference>
<comment type="caution">
    <text evidence="3">The sequence shown here is derived from an EMBL/GenBank/DDBJ whole genome shotgun (WGS) entry which is preliminary data.</text>
</comment>